<name>A0A5J4SBL0_9ZZZZ</name>
<dbReference type="InterPro" id="IPR055247">
    <property type="entry name" value="InsJ-like_HTH"/>
</dbReference>
<feature type="domain" description="Insertion element IS150 protein InsJ-like helix-turn-helix" evidence="1">
    <location>
        <begin position="3"/>
        <end position="35"/>
    </location>
</feature>
<protein>
    <recommendedName>
        <fullName evidence="1">Insertion element IS150 protein InsJ-like helix-turn-helix domain-containing protein</fullName>
    </recommendedName>
</protein>
<reference evidence="2" key="1">
    <citation type="submission" date="2019-03" db="EMBL/GenBank/DDBJ databases">
        <title>Single cell metagenomics reveals metabolic interactions within the superorganism composed of flagellate Streblomastix strix and complex community of Bacteroidetes bacteria on its surface.</title>
        <authorList>
            <person name="Treitli S.C."/>
            <person name="Kolisko M."/>
            <person name="Husnik F."/>
            <person name="Keeling P."/>
            <person name="Hampl V."/>
        </authorList>
    </citation>
    <scope>NUCLEOTIDE SEQUENCE</scope>
    <source>
        <strain evidence="2">STM</strain>
    </source>
</reference>
<proteinExistence type="predicted"/>
<gene>
    <name evidence="2" type="ORF">EZS27_008788</name>
</gene>
<sequence length="68" mass="7620">MALEMYLEGLGFRATARLLQISYGMVYAWVKKWGAQVDLPGKEEEVAFMELDEMHTYVGSKKTTVGSG</sequence>
<comment type="caution">
    <text evidence="2">The sequence shown here is derived from an EMBL/GenBank/DDBJ whole genome shotgun (WGS) entry which is preliminary data.</text>
</comment>
<evidence type="ECO:0000259" key="1">
    <source>
        <dbReference type="Pfam" id="PF13518"/>
    </source>
</evidence>
<dbReference type="Pfam" id="PF13518">
    <property type="entry name" value="HTH_28"/>
    <property type="match status" value="1"/>
</dbReference>
<dbReference type="EMBL" id="SNRY01000265">
    <property type="protein sequence ID" value="KAA6343534.1"/>
    <property type="molecule type" value="Genomic_DNA"/>
</dbReference>
<accession>A0A5J4SBL0</accession>
<organism evidence="2">
    <name type="scientific">termite gut metagenome</name>
    <dbReference type="NCBI Taxonomy" id="433724"/>
    <lineage>
        <taxon>unclassified sequences</taxon>
        <taxon>metagenomes</taxon>
        <taxon>organismal metagenomes</taxon>
    </lineage>
</organism>
<dbReference type="InterPro" id="IPR009057">
    <property type="entry name" value="Homeodomain-like_sf"/>
</dbReference>
<evidence type="ECO:0000313" key="2">
    <source>
        <dbReference type="EMBL" id="KAA6343534.1"/>
    </source>
</evidence>
<dbReference type="AlphaFoldDB" id="A0A5J4SBL0"/>
<dbReference type="SUPFAM" id="SSF46689">
    <property type="entry name" value="Homeodomain-like"/>
    <property type="match status" value="1"/>
</dbReference>